<dbReference type="InParanoid" id="A0A194XJ69"/>
<evidence type="ECO:0000256" key="2">
    <source>
        <dbReference type="ARBA" id="ARBA00007991"/>
    </source>
</evidence>
<dbReference type="STRING" id="149040.A0A194XJ69"/>
<evidence type="ECO:0000313" key="6">
    <source>
        <dbReference type="Proteomes" id="UP000070700"/>
    </source>
</evidence>
<accession>A0A194XJ69</accession>
<dbReference type="OrthoDB" id="2016913at2759"/>
<comment type="subcellular location">
    <subcellularLocation>
        <location evidence="1">Nucleus</location>
    </subcellularLocation>
</comment>
<gene>
    <name evidence="5" type="ORF">LY89DRAFT_461439</name>
</gene>
<dbReference type="EMBL" id="KQ947410">
    <property type="protein sequence ID" value="KUJ19797.1"/>
    <property type="molecule type" value="Genomic_DNA"/>
</dbReference>
<evidence type="ECO:0000256" key="3">
    <source>
        <dbReference type="ARBA" id="ARBA00022448"/>
    </source>
</evidence>
<keyword evidence="6" id="KW-1185">Reference proteome</keyword>
<dbReference type="SUPFAM" id="SSF48371">
    <property type="entry name" value="ARM repeat"/>
    <property type="match status" value="1"/>
</dbReference>
<dbReference type="Proteomes" id="UP000070700">
    <property type="component" value="Unassembled WGS sequence"/>
</dbReference>
<dbReference type="GeneID" id="28817413"/>
<organism evidence="5 6">
    <name type="scientific">Mollisia scopiformis</name>
    <name type="common">Conifer needle endophyte fungus</name>
    <name type="synonym">Phialocephala scopiformis</name>
    <dbReference type="NCBI Taxonomy" id="149040"/>
    <lineage>
        <taxon>Eukaryota</taxon>
        <taxon>Fungi</taxon>
        <taxon>Dikarya</taxon>
        <taxon>Ascomycota</taxon>
        <taxon>Pezizomycotina</taxon>
        <taxon>Leotiomycetes</taxon>
        <taxon>Helotiales</taxon>
        <taxon>Mollisiaceae</taxon>
        <taxon>Mollisia</taxon>
    </lineage>
</organism>
<reference evidence="5 6" key="1">
    <citation type="submission" date="2015-10" db="EMBL/GenBank/DDBJ databases">
        <title>Full genome of DAOMC 229536 Phialocephala scopiformis, a fungal endophyte of spruce producing the potent anti-insectan compound rugulosin.</title>
        <authorList>
            <consortium name="DOE Joint Genome Institute"/>
            <person name="Walker A.K."/>
            <person name="Frasz S.L."/>
            <person name="Seifert K.A."/>
            <person name="Miller J.D."/>
            <person name="Mondo S.J."/>
            <person name="Labutti K."/>
            <person name="Lipzen A."/>
            <person name="Dockter R."/>
            <person name="Kennedy M."/>
            <person name="Grigoriev I.V."/>
            <person name="Spatafora J.W."/>
        </authorList>
    </citation>
    <scope>NUCLEOTIDE SEQUENCE [LARGE SCALE GENOMIC DNA]</scope>
    <source>
        <strain evidence="5 6">CBS 120377</strain>
    </source>
</reference>
<dbReference type="InterPro" id="IPR016024">
    <property type="entry name" value="ARM-type_fold"/>
</dbReference>
<dbReference type="AlphaFoldDB" id="A0A194XJ69"/>
<dbReference type="FunCoup" id="A0A194XJ69">
    <property type="interactions" value="220"/>
</dbReference>
<evidence type="ECO:0000313" key="5">
    <source>
        <dbReference type="EMBL" id="KUJ19797.1"/>
    </source>
</evidence>
<dbReference type="GO" id="GO:0005737">
    <property type="term" value="C:cytoplasm"/>
    <property type="evidence" value="ECO:0007669"/>
    <property type="project" value="TreeGrafter"/>
</dbReference>
<name>A0A194XJ69_MOLSC</name>
<dbReference type="GO" id="GO:0006606">
    <property type="term" value="P:protein import into nucleus"/>
    <property type="evidence" value="ECO:0007669"/>
    <property type="project" value="TreeGrafter"/>
</dbReference>
<sequence length="1004" mass="112682">MENIGGDLPTSLEEVESLILQLYQPGAPAKIAKIQETLQKLQRAPQGWQLANGLMEHQNEQVRFFAALTFIVKLNTDAKSLTEGNAQALLQTLISWLIRCMTSSDRALVIRKLCSTLIAYFVQFSTSWSDCVKHIMYCMCANEALPYDQLSAAPETSILVQSIPNDRAVAVFWFATTLVDEVGKMDSNNMKQHRFHQLVKPNVEDIAPLISRYISDNTADIKVRQEALKCFQSCVSYSHRAFVDDEIVLEPLRKLSKPALEECLGNDELYEITVEIFSDVLANYSKFLHDEDFNLLRQILNSSWAQERYQQLVMGDFEFDSLQFGMFMLAFGDATVQDLTRNSGSVAQSQYLSALCGLLSAEGYAVHEDKIYMPTLEFWNTFVETMVDEIYSVDGEHPLWFKSAQDHVMQVISNCWRKSQFPPGNIYNSWDSVDRTGFKDARRDFSDLLQQFYLTTGISLLQFFISSIQASTSTKDWAQIEASTYCLSWFSDCITDDEQQDQYLDQIFTPALVAIFMDPNKEVPTRAMKGFLDLVSVYADYFGRRHSQLPSVLNIVFEATSATALAKTASKSITKLCSDCREVLKPELGAFLQHYTNIASNYALDSAVKEAVMEGIASIIQALDSEDFKLAPLDTLFNYVETDIERCLSMIASSSAGAVYVVTGADGSRKELTALDFGILALKCLVSISKGVQVPDDKPVDLESKSPVSPFWTTGEGSRVQQRIYSMMSRIYDVLGMSGDIIDELCRVWRHGFREMEPGPFVMAPEVSSQFLMRATLQTPRLVRVIDTSCSLIAAKKWGPGLEQVLETLLVWLAQLLQALGEPSNDPEIAQAGIEFLQRLTSKFPKILLNHQPVVSLEFLFMFALGALGGTDPLPKAAAADFWATLINITDQPREIQSQLDNAIQAIGPHLAQKLIYNIGGHAARSELDKLCDPLRKLVVRQANSKAWFEAALLDQNFPSDNIEVKDKETFLQKIMYLRGARGTNQVVRDFWLLCRGSNFAYAS</sequence>
<dbReference type="RefSeq" id="XP_018074152.1">
    <property type="nucleotide sequence ID" value="XM_018207687.1"/>
</dbReference>
<keyword evidence="4" id="KW-0539">Nucleus</keyword>
<dbReference type="Gene3D" id="1.25.10.10">
    <property type="entry name" value="Leucine-rich Repeat Variant"/>
    <property type="match status" value="1"/>
</dbReference>
<keyword evidence="3" id="KW-0813">Transport</keyword>
<dbReference type="PANTHER" id="PTHR12363">
    <property type="entry name" value="TRANSPORTIN 3 AND IMPORTIN 13"/>
    <property type="match status" value="1"/>
</dbReference>
<dbReference type="KEGG" id="psco:LY89DRAFT_461439"/>
<dbReference type="InterPro" id="IPR011989">
    <property type="entry name" value="ARM-like"/>
</dbReference>
<protein>
    <submittedName>
        <fullName evidence="5">ARM repeat-containing protein</fullName>
    </submittedName>
</protein>
<comment type="similarity">
    <text evidence="2">Belongs to the importin beta family.</text>
</comment>
<dbReference type="PANTHER" id="PTHR12363:SF33">
    <property type="entry name" value="IMPORTIN-13"/>
    <property type="match status" value="1"/>
</dbReference>
<proteinExistence type="inferred from homology"/>
<dbReference type="InterPro" id="IPR051345">
    <property type="entry name" value="Importin_beta-like_NTR"/>
</dbReference>
<dbReference type="GO" id="GO:0005634">
    <property type="term" value="C:nucleus"/>
    <property type="evidence" value="ECO:0007669"/>
    <property type="project" value="UniProtKB-SubCell"/>
</dbReference>
<evidence type="ECO:0000256" key="1">
    <source>
        <dbReference type="ARBA" id="ARBA00004123"/>
    </source>
</evidence>
<evidence type="ECO:0000256" key="4">
    <source>
        <dbReference type="ARBA" id="ARBA00023242"/>
    </source>
</evidence>